<feature type="domain" description="F-box" evidence="1">
    <location>
        <begin position="4"/>
        <end position="52"/>
    </location>
</feature>
<dbReference type="EMBL" id="JABCRI010000004">
    <property type="protein sequence ID" value="KAF8407765.1"/>
    <property type="molecule type" value="Genomic_DNA"/>
</dbReference>
<name>A0A834ZHZ7_TETSI</name>
<dbReference type="OrthoDB" id="629492at2759"/>
<evidence type="ECO:0000313" key="3">
    <source>
        <dbReference type="Proteomes" id="UP000655225"/>
    </source>
</evidence>
<dbReference type="Gene3D" id="3.80.10.10">
    <property type="entry name" value="Ribonuclease Inhibitor"/>
    <property type="match status" value="1"/>
</dbReference>
<keyword evidence="3" id="KW-1185">Reference proteome</keyword>
<dbReference type="PANTHER" id="PTHR31639:SF237">
    <property type="entry name" value="F-BOX DOMAIN-CONTAINING PROTEIN"/>
    <property type="match status" value="1"/>
</dbReference>
<dbReference type="Proteomes" id="UP000655225">
    <property type="component" value="Unassembled WGS sequence"/>
</dbReference>
<dbReference type="InterPro" id="IPR053781">
    <property type="entry name" value="F-box_AtFBL13-like"/>
</dbReference>
<dbReference type="OMA" id="IVTHISF"/>
<dbReference type="PANTHER" id="PTHR31639">
    <property type="entry name" value="F-BOX PROTEIN-LIKE"/>
    <property type="match status" value="1"/>
</dbReference>
<dbReference type="InterPro" id="IPR055411">
    <property type="entry name" value="LRR_FXL15/At3g58940/PEG3-like"/>
</dbReference>
<dbReference type="PROSITE" id="PS50181">
    <property type="entry name" value="FBOX"/>
    <property type="match status" value="1"/>
</dbReference>
<dbReference type="InterPro" id="IPR001810">
    <property type="entry name" value="F-box_dom"/>
</dbReference>
<dbReference type="InterPro" id="IPR032675">
    <property type="entry name" value="LRR_dom_sf"/>
</dbReference>
<proteinExistence type="predicted"/>
<dbReference type="CDD" id="cd22160">
    <property type="entry name" value="F-box_AtFBL13-like"/>
    <property type="match status" value="1"/>
</dbReference>
<sequence length="334" mass="38389">MESLDIISNLPEQVICTILDHLPISDAVRTSLLSNNWRYKWTFIPNLVFNERNICSYTDDHNLRTYKLVNFVDRVLLRHKGFIHKFELFTHTLKDYVIDSWILFLSQNRVKELVLTFPIGKTYEVLSSFFSCEAICYLKLFRCILKAPLIFKGFSDLRSLTLERVSLADEVLESMISSSIVLEKLVLRFIQLKGCSCIKIRAPNLEHFSLEGEFADICFIDTPHLSFVSITLNGNVGDKSFGQGEISNLVRILGSLTGLENLAIRGCFMEFLAMRNLPKRLPITYNQLKSISMEINFEDLNHTMVMQCLFQSSPNLQELEMVVSTLDSYVLVTL</sequence>
<evidence type="ECO:0000259" key="1">
    <source>
        <dbReference type="PROSITE" id="PS50181"/>
    </source>
</evidence>
<evidence type="ECO:0000313" key="2">
    <source>
        <dbReference type="EMBL" id="KAF8407765.1"/>
    </source>
</evidence>
<dbReference type="SUPFAM" id="SSF81383">
    <property type="entry name" value="F-box domain"/>
    <property type="match status" value="1"/>
</dbReference>
<dbReference type="InterPro" id="IPR036047">
    <property type="entry name" value="F-box-like_dom_sf"/>
</dbReference>
<organism evidence="2 3">
    <name type="scientific">Tetracentron sinense</name>
    <name type="common">Spur-leaf</name>
    <dbReference type="NCBI Taxonomy" id="13715"/>
    <lineage>
        <taxon>Eukaryota</taxon>
        <taxon>Viridiplantae</taxon>
        <taxon>Streptophyta</taxon>
        <taxon>Embryophyta</taxon>
        <taxon>Tracheophyta</taxon>
        <taxon>Spermatophyta</taxon>
        <taxon>Magnoliopsida</taxon>
        <taxon>Trochodendrales</taxon>
        <taxon>Trochodendraceae</taxon>
        <taxon>Tetracentron</taxon>
    </lineage>
</organism>
<gene>
    <name evidence="2" type="ORF">HHK36_006901</name>
</gene>
<dbReference type="Pfam" id="PF00646">
    <property type="entry name" value="F-box"/>
    <property type="match status" value="1"/>
</dbReference>
<reference evidence="2 3" key="1">
    <citation type="submission" date="2020-04" db="EMBL/GenBank/DDBJ databases">
        <title>Plant Genome Project.</title>
        <authorList>
            <person name="Zhang R.-G."/>
        </authorList>
    </citation>
    <scope>NUCLEOTIDE SEQUENCE [LARGE SCALE GENOMIC DNA]</scope>
    <source>
        <strain evidence="2">YNK0</strain>
        <tissue evidence="2">Leaf</tissue>
    </source>
</reference>
<dbReference type="AlphaFoldDB" id="A0A834ZHZ7"/>
<dbReference type="SUPFAM" id="SSF52047">
    <property type="entry name" value="RNI-like"/>
    <property type="match status" value="1"/>
</dbReference>
<dbReference type="Pfam" id="PF24758">
    <property type="entry name" value="LRR_At5g56370"/>
    <property type="match status" value="1"/>
</dbReference>
<protein>
    <recommendedName>
        <fullName evidence="1">F-box domain-containing protein</fullName>
    </recommendedName>
</protein>
<accession>A0A834ZHZ7</accession>
<comment type="caution">
    <text evidence="2">The sequence shown here is derived from an EMBL/GenBank/DDBJ whole genome shotgun (WGS) entry which is preliminary data.</text>
</comment>